<comment type="subcellular location">
    <subcellularLocation>
        <location evidence="3">Cytoplasm</location>
    </subcellularLocation>
</comment>
<dbReference type="AlphaFoldDB" id="A0A5B8XUF6"/>
<dbReference type="PIRSF" id="PIRSF015626">
    <property type="entry name" value="FdhD"/>
    <property type="match status" value="1"/>
</dbReference>
<feature type="active site" description="Cysteine persulfide intermediate" evidence="3">
    <location>
        <position position="111"/>
    </location>
</feature>
<dbReference type="NCBIfam" id="NF001943">
    <property type="entry name" value="PRK00724.1-2"/>
    <property type="match status" value="1"/>
</dbReference>
<organism evidence="4 5">
    <name type="scientific">Microvenator marinus</name>
    <dbReference type="NCBI Taxonomy" id="2600177"/>
    <lineage>
        <taxon>Bacteria</taxon>
        <taxon>Deltaproteobacteria</taxon>
        <taxon>Bradymonadales</taxon>
        <taxon>Microvenatoraceae</taxon>
        <taxon>Microvenator</taxon>
    </lineage>
</organism>
<dbReference type="HAMAP" id="MF_00187">
    <property type="entry name" value="FdhD"/>
    <property type="match status" value="1"/>
</dbReference>
<proteinExistence type="inferred from homology"/>
<protein>
    <recommendedName>
        <fullName evidence="3">Sulfur carrier protein FdhD</fullName>
    </recommendedName>
</protein>
<dbReference type="Proteomes" id="UP000321595">
    <property type="component" value="Chromosome"/>
</dbReference>
<dbReference type="PANTHER" id="PTHR30592:SF1">
    <property type="entry name" value="SULFUR CARRIER PROTEIN FDHD"/>
    <property type="match status" value="1"/>
</dbReference>
<comment type="caution">
    <text evidence="3">Lacks conserved residue(s) required for the propagation of feature annotation.</text>
</comment>
<comment type="function">
    <text evidence="3">Required for formate dehydrogenase (FDH) activity. Acts as a sulfur carrier protein that transfers sulfur from IscS to the molybdenum cofactor prior to its insertion into FDH.</text>
</comment>
<dbReference type="KEGG" id="bbae:FRD01_08700"/>
<evidence type="ECO:0000313" key="4">
    <source>
        <dbReference type="EMBL" id="QED27316.1"/>
    </source>
</evidence>
<dbReference type="Pfam" id="PF02634">
    <property type="entry name" value="FdhD-NarQ"/>
    <property type="match status" value="1"/>
</dbReference>
<dbReference type="RefSeq" id="WP_146959001.1">
    <property type="nucleotide sequence ID" value="NZ_CP042467.1"/>
</dbReference>
<dbReference type="GO" id="GO:0016783">
    <property type="term" value="F:sulfurtransferase activity"/>
    <property type="evidence" value="ECO:0007669"/>
    <property type="project" value="InterPro"/>
</dbReference>
<evidence type="ECO:0000256" key="2">
    <source>
        <dbReference type="ARBA" id="ARBA00023150"/>
    </source>
</evidence>
<gene>
    <name evidence="3 4" type="primary">fdhD</name>
    <name evidence="4" type="ORF">FRD01_08700</name>
</gene>
<evidence type="ECO:0000256" key="1">
    <source>
        <dbReference type="ARBA" id="ARBA00022490"/>
    </source>
</evidence>
<dbReference type="GO" id="GO:0097163">
    <property type="term" value="F:sulfur carrier activity"/>
    <property type="evidence" value="ECO:0007669"/>
    <property type="project" value="UniProtKB-UniRule"/>
</dbReference>
<dbReference type="InterPro" id="IPR003786">
    <property type="entry name" value="FdhD"/>
</dbReference>
<evidence type="ECO:0000256" key="3">
    <source>
        <dbReference type="HAMAP-Rule" id="MF_00187"/>
    </source>
</evidence>
<keyword evidence="5" id="KW-1185">Reference proteome</keyword>
<comment type="similarity">
    <text evidence="3">Belongs to the FdhD family.</text>
</comment>
<keyword evidence="2 3" id="KW-0501">Molybdenum cofactor biosynthesis</keyword>
<evidence type="ECO:0000313" key="5">
    <source>
        <dbReference type="Proteomes" id="UP000321595"/>
    </source>
</evidence>
<dbReference type="OrthoDB" id="3197277at2"/>
<accession>A0A5B8XUF6</accession>
<sequence>MQERKKTALRWDGQAFVASRDLIAVEEPLEIRLVGENGWQQSISITMRSPGRDPELAVGFLWAEGVVRDRSAILHAESCTSSTNVVKVTLVKEALSGLERLERKFVQSSSCGVCGKTSLEALKQEGRAPTECEAGVDPLLLGSLPDIMREAQRSFQKTGGLHAAGLFKIDGTFLHAAEDVGRHNAMDKLIGWGLDEVGEDWSGHILVLSGRASFELVQKAISVRVPIVASVGAPSTLAVDLAEEFNITLAGFVRGKSFNVYTHPHRIQI</sequence>
<dbReference type="GO" id="GO:0005737">
    <property type="term" value="C:cytoplasm"/>
    <property type="evidence" value="ECO:0007669"/>
    <property type="project" value="UniProtKB-SubCell"/>
</dbReference>
<dbReference type="InterPro" id="IPR016193">
    <property type="entry name" value="Cytidine_deaminase-like"/>
</dbReference>
<reference evidence="4 5" key="1">
    <citation type="submission" date="2019-08" db="EMBL/GenBank/DDBJ databases">
        <authorList>
            <person name="Liang Q."/>
        </authorList>
    </citation>
    <scope>NUCLEOTIDE SEQUENCE [LARGE SCALE GENOMIC DNA]</scope>
    <source>
        <strain evidence="4 5">V1718</strain>
    </source>
</reference>
<dbReference type="PANTHER" id="PTHR30592">
    <property type="entry name" value="FORMATE DEHYDROGENASE"/>
    <property type="match status" value="1"/>
</dbReference>
<dbReference type="EMBL" id="CP042467">
    <property type="protein sequence ID" value="QED27316.1"/>
    <property type="molecule type" value="Genomic_DNA"/>
</dbReference>
<dbReference type="GO" id="GO:0006777">
    <property type="term" value="P:Mo-molybdopterin cofactor biosynthetic process"/>
    <property type="evidence" value="ECO:0007669"/>
    <property type="project" value="UniProtKB-UniRule"/>
</dbReference>
<dbReference type="SUPFAM" id="SSF53927">
    <property type="entry name" value="Cytidine deaminase-like"/>
    <property type="match status" value="1"/>
</dbReference>
<dbReference type="Gene3D" id="3.40.140.10">
    <property type="entry name" value="Cytidine Deaminase, domain 2"/>
    <property type="match status" value="1"/>
</dbReference>
<keyword evidence="1 3" id="KW-0963">Cytoplasm</keyword>
<keyword evidence="4" id="KW-0808">Transferase</keyword>
<name>A0A5B8XUF6_9DELT</name>
<dbReference type="NCBIfam" id="TIGR00129">
    <property type="entry name" value="fdhD_narQ"/>
    <property type="match status" value="1"/>
</dbReference>